<reference evidence="1" key="2">
    <citation type="journal article" date="2020" name="Nat. Commun.">
        <title>Large-scale genome sequencing of mycorrhizal fungi provides insights into the early evolution of symbiotic traits.</title>
        <authorList>
            <person name="Miyauchi S."/>
            <person name="Kiss E."/>
            <person name="Kuo A."/>
            <person name="Drula E."/>
            <person name="Kohler A."/>
            <person name="Sanchez-Garcia M."/>
            <person name="Morin E."/>
            <person name="Andreopoulos B."/>
            <person name="Barry K.W."/>
            <person name="Bonito G."/>
            <person name="Buee M."/>
            <person name="Carver A."/>
            <person name="Chen C."/>
            <person name="Cichocki N."/>
            <person name="Clum A."/>
            <person name="Culley D."/>
            <person name="Crous P.W."/>
            <person name="Fauchery L."/>
            <person name="Girlanda M."/>
            <person name="Hayes R.D."/>
            <person name="Keri Z."/>
            <person name="LaButti K."/>
            <person name="Lipzen A."/>
            <person name="Lombard V."/>
            <person name="Magnuson J."/>
            <person name="Maillard F."/>
            <person name="Murat C."/>
            <person name="Nolan M."/>
            <person name="Ohm R.A."/>
            <person name="Pangilinan J."/>
            <person name="Pereira M.F."/>
            <person name="Perotto S."/>
            <person name="Peter M."/>
            <person name="Pfister S."/>
            <person name="Riley R."/>
            <person name="Sitrit Y."/>
            <person name="Stielow J.B."/>
            <person name="Szollosi G."/>
            <person name="Zifcakova L."/>
            <person name="Stursova M."/>
            <person name="Spatafora J.W."/>
            <person name="Tedersoo L."/>
            <person name="Vaario L.M."/>
            <person name="Yamada A."/>
            <person name="Yan M."/>
            <person name="Wang P."/>
            <person name="Xu J."/>
            <person name="Bruns T."/>
            <person name="Baldrian P."/>
            <person name="Vilgalys R."/>
            <person name="Dunand C."/>
            <person name="Henrissat B."/>
            <person name="Grigoriev I.V."/>
            <person name="Hibbett D."/>
            <person name="Nagy L.G."/>
            <person name="Martin F.M."/>
        </authorList>
    </citation>
    <scope>NUCLEOTIDE SEQUENCE</scope>
    <source>
        <strain evidence="1">P2</strain>
    </source>
</reference>
<protein>
    <submittedName>
        <fullName evidence="1">Uncharacterized protein</fullName>
    </submittedName>
</protein>
<proteinExistence type="predicted"/>
<accession>A0ACB6ZLV3</accession>
<organism evidence="1 2">
    <name type="scientific">Thelephora ganbajun</name>
    <name type="common">Ganba fungus</name>
    <dbReference type="NCBI Taxonomy" id="370292"/>
    <lineage>
        <taxon>Eukaryota</taxon>
        <taxon>Fungi</taxon>
        <taxon>Dikarya</taxon>
        <taxon>Basidiomycota</taxon>
        <taxon>Agaricomycotina</taxon>
        <taxon>Agaricomycetes</taxon>
        <taxon>Thelephorales</taxon>
        <taxon>Thelephoraceae</taxon>
        <taxon>Thelephora</taxon>
    </lineage>
</organism>
<keyword evidence="2" id="KW-1185">Reference proteome</keyword>
<dbReference type="Proteomes" id="UP000886501">
    <property type="component" value="Unassembled WGS sequence"/>
</dbReference>
<sequence length="96" mass="10667">MCTWCSASRTGRHPTSKAEDPIYLTVHRACEPGGKDINFLQTAMKLAPSKERVTSWEQTIESRRENVGGSKAGETRRMEGWTTSNVGHTDASPQMQ</sequence>
<dbReference type="EMBL" id="MU117983">
    <property type="protein sequence ID" value="KAF9650646.1"/>
    <property type="molecule type" value="Genomic_DNA"/>
</dbReference>
<evidence type="ECO:0000313" key="2">
    <source>
        <dbReference type="Proteomes" id="UP000886501"/>
    </source>
</evidence>
<reference evidence="1" key="1">
    <citation type="submission" date="2019-10" db="EMBL/GenBank/DDBJ databases">
        <authorList>
            <consortium name="DOE Joint Genome Institute"/>
            <person name="Kuo A."/>
            <person name="Miyauchi S."/>
            <person name="Kiss E."/>
            <person name="Drula E."/>
            <person name="Kohler A."/>
            <person name="Sanchez-Garcia M."/>
            <person name="Andreopoulos B."/>
            <person name="Barry K.W."/>
            <person name="Bonito G."/>
            <person name="Buee M."/>
            <person name="Carver A."/>
            <person name="Chen C."/>
            <person name="Cichocki N."/>
            <person name="Clum A."/>
            <person name="Culley D."/>
            <person name="Crous P.W."/>
            <person name="Fauchery L."/>
            <person name="Girlanda M."/>
            <person name="Hayes R."/>
            <person name="Keri Z."/>
            <person name="Labutti K."/>
            <person name="Lipzen A."/>
            <person name="Lombard V."/>
            <person name="Magnuson J."/>
            <person name="Maillard F."/>
            <person name="Morin E."/>
            <person name="Murat C."/>
            <person name="Nolan M."/>
            <person name="Ohm R."/>
            <person name="Pangilinan J."/>
            <person name="Pereira M."/>
            <person name="Perotto S."/>
            <person name="Peter M."/>
            <person name="Riley R."/>
            <person name="Sitrit Y."/>
            <person name="Stielow B."/>
            <person name="Szollosi G."/>
            <person name="Zifcakova L."/>
            <person name="Stursova M."/>
            <person name="Spatafora J.W."/>
            <person name="Tedersoo L."/>
            <person name="Vaario L.-M."/>
            <person name="Yamada A."/>
            <person name="Yan M."/>
            <person name="Wang P."/>
            <person name="Xu J."/>
            <person name="Bruns T."/>
            <person name="Baldrian P."/>
            <person name="Vilgalys R."/>
            <person name="Henrissat B."/>
            <person name="Grigoriev I.V."/>
            <person name="Hibbett D."/>
            <person name="Nagy L.G."/>
            <person name="Martin F.M."/>
        </authorList>
    </citation>
    <scope>NUCLEOTIDE SEQUENCE</scope>
    <source>
        <strain evidence="1">P2</strain>
    </source>
</reference>
<name>A0ACB6ZLV3_THEGA</name>
<evidence type="ECO:0000313" key="1">
    <source>
        <dbReference type="EMBL" id="KAF9650646.1"/>
    </source>
</evidence>
<comment type="caution">
    <text evidence="1">The sequence shown here is derived from an EMBL/GenBank/DDBJ whole genome shotgun (WGS) entry which is preliminary data.</text>
</comment>
<gene>
    <name evidence="1" type="ORF">BDM02DRAFT_3111951</name>
</gene>